<comment type="caution">
    <text evidence="2">The sequence shown here is derived from an EMBL/GenBank/DDBJ whole genome shotgun (WGS) entry which is preliminary data.</text>
</comment>
<dbReference type="CDD" id="cd00077">
    <property type="entry name" value="HDc"/>
    <property type="match status" value="1"/>
</dbReference>
<sequence>MIQVNDFLYGKMELPMVFSDLLNTDALKRLGGIHQSGAIFLVNPDICHSRLEHAIGVTMLIRMLGGSELEQIAGLLHDISHTAFSHVGDYVFDNTDEDYHEKVFAEVLCRSEVPDVLLNYGYNVNQILYGTFDILEQPLPALCADRLDYTLRDGIHGGVISRQRAREFLTSIVLKDGKIAVNAETEVAWINEAFEKLNNEVFKLPLHLYANGKMAELIKKFLNKGVLVESDMFKTDTMLLNKIRTSYEGYEAIKSIKQLKGFAEFMRHGAVPKIKTRTLNALLV</sequence>
<dbReference type="InterPro" id="IPR006674">
    <property type="entry name" value="HD_domain"/>
</dbReference>
<organism evidence="2 3">
    <name type="scientific">Pedobacter ginsenosidimutans</name>
    <dbReference type="NCBI Taxonomy" id="687842"/>
    <lineage>
        <taxon>Bacteria</taxon>
        <taxon>Pseudomonadati</taxon>
        <taxon>Bacteroidota</taxon>
        <taxon>Sphingobacteriia</taxon>
        <taxon>Sphingobacteriales</taxon>
        <taxon>Sphingobacteriaceae</taxon>
        <taxon>Pedobacter</taxon>
    </lineage>
</organism>
<dbReference type="InterPro" id="IPR050135">
    <property type="entry name" value="dGTPase-like"/>
</dbReference>
<name>A0A0T5VL45_9SPHI</name>
<evidence type="ECO:0000313" key="3">
    <source>
        <dbReference type="Proteomes" id="UP000051950"/>
    </source>
</evidence>
<gene>
    <name evidence="2" type="ORF">ASU31_19970</name>
</gene>
<dbReference type="SUPFAM" id="SSF109604">
    <property type="entry name" value="HD-domain/PDEase-like"/>
    <property type="match status" value="1"/>
</dbReference>
<dbReference type="Proteomes" id="UP000051950">
    <property type="component" value="Unassembled WGS sequence"/>
</dbReference>
<dbReference type="RefSeq" id="WP_057934031.1">
    <property type="nucleotide sequence ID" value="NZ_LMZQ01000020.1"/>
</dbReference>
<evidence type="ECO:0000313" key="2">
    <source>
        <dbReference type="EMBL" id="KRT14292.1"/>
    </source>
</evidence>
<protein>
    <submittedName>
        <fullName evidence="2">Phosphohydrolase</fullName>
    </submittedName>
</protein>
<dbReference type="SMART" id="SM00471">
    <property type="entry name" value="HDc"/>
    <property type="match status" value="1"/>
</dbReference>
<keyword evidence="2" id="KW-0378">Hydrolase</keyword>
<dbReference type="PANTHER" id="PTHR11373">
    <property type="entry name" value="DEOXYNUCLEOSIDE TRIPHOSPHATE TRIPHOSPHOHYDROLASE"/>
    <property type="match status" value="1"/>
</dbReference>
<dbReference type="GO" id="GO:0006203">
    <property type="term" value="P:dGTP catabolic process"/>
    <property type="evidence" value="ECO:0007669"/>
    <property type="project" value="TreeGrafter"/>
</dbReference>
<dbReference type="Pfam" id="PF01966">
    <property type="entry name" value="HD"/>
    <property type="match status" value="1"/>
</dbReference>
<dbReference type="STRING" id="687842.ASU31_19970"/>
<dbReference type="AlphaFoldDB" id="A0A0T5VL45"/>
<dbReference type="PANTHER" id="PTHR11373:SF41">
    <property type="entry name" value="METAL-DEPENDENT PHOSPHOHYDROLASE"/>
    <property type="match status" value="1"/>
</dbReference>
<keyword evidence="3" id="KW-1185">Reference proteome</keyword>
<dbReference type="InterPro" id="IPR003607">
    <property type="entry name" value="HD/PDEase_dom"/>
</dbReference>
<dbReference type="EMBL" id="LMZQ01000020">
    <property type="protein sequence ID" value="KRT14292.1"/>
    <property type="molecule type" value="Genomic_DNA"/>
</dbReference>
<evidence type="ECO:0000259" key="1">
    <source>
        <dbReference type="SMART" id="SM00471"/>
    </source>
</evidence>
<accession>A0A0T5VL45</accession>
<proteinExistence type="predicted"/>
<feature type="domain" description="HD/PDEase" evidence="1">
    <location>
        <begin position="46"/>
        <end position="159"/>
    </location>
</feature>
<dbReference type="OrthoDB" id="9814017at2"/>
<dbReference type="Gene3D" id="1.10.3210.10">
    <property type="entry name" value="Hypothetical protein af1432"/>
    <property type="match status" value="1"/>
</dbReference>
<reference evidence="2 3" key="1">
    <citation type="submission" date="2015-11" db="EMBL/GenBank/DDBJ databases">
        <title>Sequence of Pedobacter ginsenosidimutans.</title>
        <authorList>
            <person name="Carson E."/>
            <person name="Keyser V."/>
            <person name="Newman J."/>
            <person name="Miller J."/>
        </authorList>
    </citation>
    <scope>NUCLEOTIDE SEQUENCE [LARGE SCALE GENOMIC DNA]</scope>
    <source>
        <strain evidence="2 3">KACC 14530</strain>
    </source>
</reference>
<dbReference type="GO" id="GO:0008832">
    <property type="term" value="F:dGTPase activity"/>
    <property type="evidence" value="ECO:0007669"/>
    <property type="project" value="TreeGrafter"/>
</dbReference>